<name>A0A9W9ZMT8_9CNID</name>
<feature type="transmembrane region" description="Helical" evidence="5">
    <location>
        <begin position="875"/>
        <end position="894"/>
    </location>
</feature>
<dbReference type="EMBL" id="MU825894">
    <property type="protein sequence ID" value="KAJ7383809.1"/>
    <property type="molecule type" value="Genomic_DNA"/>
</dbReference>
<dbReference type="GO" id="GO:0005634">
    <property type="term" value="C:nucleus"/>
    <property type="evidence" value="ECO:0007669"/>
    <property type="project" value="TreeGrafter"/>
</dbReference>
<dbReference type="InterPro" id="IPR036770">
    <property type="entry name" value="Ankyrin_rpt-contain_sf"/>
</dbReference>
<feature type="repeat" description="ANK" evidence="3">
    <location>
        <begin position="273"/>
        <end position="305"/>
    </location>
</feature>
<evidence type="ECO:0000256" key="4">
    <source>
        <dbReference type="SAM" id="MobiDB-lite"/>
    </source>
</evidence>
<evidence type="ECO:0000313" key="6">
    <source>
        <dbReference type="EMBL" id="KAJ7383809.1"/>
    </source>
</evidence>
<feature type="repeat" description="ANK" evidence="3">
    <location>
        <begin position="504"/>
        <end position="536"/>
    </location>
</feature>
<feature type="region of interest" description="Disordered" evidence="4">
    <location>
        <begin position="112"/>
        <end position="152"/>
    </location>
</feature>
<keyword evidence="2 3" id="KW-0040">ANK repeat</keyword>
<reference evidence="6" key="1">
    <citation type="submission" date="2023-01" db="EMBL/GenBank/DDBJ databases">
        <title>Genome assembly of the deep-sea coral Lophelia pertusa.</title>
        <authorList>
            <person name="Herrera S."/>
            <person name="Cordes E."/>
        </authorList>
    </citation>
    <scope>NUCLEOTIDE SEQUENCE</scope>
    <source>
        <strain evidence="6">USNM1676648</strain>
        <tissue evidence="6">Polyp</tissue>
    </source>
</reference>
<dbReference type="AlphaFoldDB" id="A0A9W9ZMT8"/>
<evidence type="ECO:0000256" key="1">
    <source>
        <dbReference type="ARBA" id="ARBA00022737"/>
    </source>
</evidence>
<dbReference type="OrthoDB" id="5946739at2759"/>
<gene>
    <name evidence="6" type="ORF">OS493_025680</name>
</gene>
<evidence type="ECO:0000313" key="7">
    <source>
        <dbReference type="Proteomes" id="UP001163046"/>
    </source>
</evidence>
<keyword evidence="5" id="KW-0472">Membrane</keyword>
<dbReference type="PROSITE" id="PS50297">
    <property type="entry name" value="ANK_REP_REGION"/>
    <property type="match status" value="14"/>
</dbReference>
<feature type="repeat" description="ANK" evidence="3">
    <location>
        <begin position="603"/>
        <end position="635"/>
    </location>
</feature>
<keyword evidence="5" id="KW-1133">Transmembrane helix</keyword>
<dbReference type="PANTHER" id="PTHR24193:SF121">
    <property type="entry name" value="ADA2A-CONTAINING COMPLEX COMPONENT 3, ISOFORM D"/>
    <property type="match status" value="1"/>
</dbReference>
<dbReference type="SUPFAM" id="SSF48403">
    <property type="entry name" value="Ankyrin repeat"/>
    <property type="match status" value="2"/>
</dbReference>
<dbReference type="GO" id="GO:0045944">
    <property type="term" value="P:positive regulation of transcription by RNA polymerase II"/>
    <property type="evidence" value="ECO:0007669"/>
    <property type="project" value="TreeGrafter"/>
</dbReference>
<dbReference type="PRINTS" id="PR01415">
    <property type="entry name" value="ANKYRIN"/>
</dbReference>
<comment type="caution">
    <text evidence="6">The sequence shown here is derived from an EMBL/GenBank/DDBJ whole genome shotgun (WGS) entry which is preliminary data.</text>
</comment>
<evidence type="ECO:0000256" key="5">
    <source>
        <dbReference type="SAM" id="Phobius"/>
    </source>
</evidence>
<feature type="repeat" description="ANK" evidence="3">
    <location>
        <begin position="471"/>
        <end position="499"/>
    </location>
</feature>
<keyword evidence="5" id="KW-0812">Transmembrane</keyword>
<feature type="repeat" description="ANK" evidence="3">
    <location>
        <begin position="306"/>
        <end position="338"/>
    </location>
</feature>
<keyword evidence="7" id="KW-1185">Reference proteome</keyword>
<feature type="repeat" description="ANK" evidence="3">
    <location>
        <begin position="669"/>
        <end position="701"/>
    </location>
</feature>
<dbReference type="PROSITE" id="PS50088">
    <property type="entry name" value="ANK_REPEAT"/>
    <property type="match status" value="14"/>
</dbReference>
<evidence type="ECO:0000256" key="3">
    <source>
        <dbReference type="PROSITE-ProRule" id="PRU00023"/>
    </source>
</evidence>
<dbReference type="Proteomes" id="UP001163046">
    <property type="component" value="Unassembled WGS sequence"/>
</dbReference>
<feature type="repeat" description="ANK" evidence="3">
    <location>
        <begin position="438"/>
        <end position="470"/>
    </location>
</feature>
<feature type="compositionally biased region" description="Basic residues" evidence="4">
    <location>
        <begin position="137"/>
        <end position="150"/>
    </location>
</feature>
<feature type="repeat" description="ANK" evidence="3">
    <location>
        <begin position="570"/>
        <end position="602"/>
    </location>
</feature>
<proteinExistence type="predicted"/>
<feature type="repeat" description="ANK" evidence="3">
    <location>
        <begin position="405"/>
        <end position="437"/>
    </location>
</feature>
<feature type="repeat" description="ANK" evidence="3">
    <location>
        <begin position="636"/>
        <end position="668"/>
    </location>
</feature>
<dbReference type="InterPro" id="IPR050663">
    <property type="entry name" value="Ankyrin-SOCS_Box"/>
</dbReference>
<dbReference type="GO" id="GO:0000976">
    <property type="term" value="F:transcription cis-regulatory region binding"/>
    <property type="evidence" value="ECO:0007669"/>
    <property type="project" value="TreeGrafter"/>
</dbReference>
<accession>A0A9W9ZMT8</accession>
<protein>
    <submittedName>
        <fullName evidence="6">Uncharacterized protein</fullName>
    </submittedName>
</protein>
<feature type="repeat" description="ANK" evidence="3">
    <location>
        <begin position="372"/>
        <end position="404"/>
    </location>
</feature>
<feature type="repeat" description="ANK" evidence="3">
    <location>
        <begin position="537"/>
        <end position="569"/>
    </location>
</feature>
<dbReference type="PANTHER" id="PTHR24193">
    <property type="entry name" value="ANKYRIN REPEAT PROTEIN"/>
    <property type="match status" value="1"/>
</dbReference>
<dbReference type="Pfam" id="PF13637">
    <property type="entry name" value="Ank_4"/>
    <property type="match status" value="1"/>
</dbReference>
<dbReference type="InterPro" id="IPR002110">
    <property type="entry name" value="Ankyrin_rpt"/>
</dbReference>
<feature type="repeat" description="ANK" evidence="3">
    <location>
        <begin position="339"/>
        <end position="371"/>
    </location>
</feature>
<feature type="repeat" description="ANK" evidence="3">
    <location>
        <begin position="240"/>
        <end position="272"/>
    </location>
</feature>
<dbReference type="Gene3D" id="1.25.40.20">
    <property type="entry name" value="Ankyrin repeat-containing domain"/>
    <property type="match status" value="7"/>
</dbReference>
<evidence type="ECO:0000256" key="2">
    <source>
        <dbReference type="ARBA" id="ARBA00023043"/>
    </source>
</evidence>
<dbReference type="Pfam" id="PF00023">
    <property type="entry name" value="Ank"/>
    <property type="match status" value="3"/>
</dbReference>
<dbReference type="Pfam" id="PF12796">
    <property type="entry name" value="Ank_2"/>
    <property type="match status" value="3"/>
</dbReference>
<sequence>MAEKMVERGRYDSQTTRVEEPIIEVEESSIEVPAEMGTQFDENLEMAKGDESYKEPPIIDSIHSSRYVPLGWLSKWRKGDDTTDSQQGVGVEETQERGSFTHRIFQRLIGGRTQKIDDPNTEQQDANACPSQERTAKPKKHKERGHRRSSRRADVLSKERCLVLTIALLTVLAGLKLGESGLLHWAVGNGYTGISKVLMKCGLCGIDAPNSLKETPLHVAAKERIQRPGRRFDPTWKSLQQKTPLHFAAWSGHLQIADVLIQNGSDVNARNILGQTPLHLAAENGHKHIAEVLIEHESDINARNILGKTPLHLAAENGHKQIAEVLIQHGSDINAGNDFGKTPVHLAAWSGHRNIAVVLIQYGSNVNVRNIIGQTPLHLAAANGHKQIAKALIQHGGDINAGNNLGQTPLHLAAANGHKQIAKALIQHGGDINAGNNLGQTPLHLAAENGHKQIAELLIQHGGDINDGTYVGQTPLHLAAENGHKQIAELLIQHGGDINDGTCVGQTPLHLAAENAQKQIIEFLMQHGSDVNARNIFGQTPLHLAAENGHKQIAEALIQHGGDINAGNSLGQTPLHLAAENGHKQIAELLIQHGGDINDGTYIGQTPLHLAAENAQKQIIEFLMQHGSDVNARNIFGQTPLHLAAENGHNQIAEILIQHGSDVNAGNHRGQMPLHLARENGHKQIAEVLIQHGGFIDNFKNIQSILQHLSVLKQYGRDFKDRDYFHPDRCQSTYNAHRRQTSGYSNHQVSIPCSVKRIDNGHLQEAFNHSPNIESMSNASLDNCLCVFSKTNSAKPRKTSGYPKTTPVKCQVPKSFLAMSNNYLCILSTSDRKTGITCGFIDKCIKNGINEVLTQNGIHPKENSYEAHHTKAAELIVAAIALVAFCFLLCTWLLHHFRARQNRTEQRSLKWKNRIGRLAYSAHENKLQPFSCGENPTVIYNAGESKLQPIYSFSARTFCIEERATSSTKDNLEDQGHSKLPTYMT</sequence>
<keyword evidence="1" id="KW-0677">Repeat</keyword>
<feature type="compositionally biased region" description="Polar residues" evidence="4">
    <location>
        <begin position="121"/>
        <end position="133"/>
    </location>
</feature>
<dbReference type="SMART" id="SM00248">
    <property type="entry name" value="ANK"/>
    <property type="match status" value="15"/>
</dbReference>
<organism evidence="6 7">
    <name type="scientific">Desmophyllum pertusum</name>
    <dbReference type="NCBI Taxonomy" id="174260"/>
    <lineage>
        <taxon>Eukaryota</taxon>
        <taxon>Metazoa</taxon>
        <taxon>Cnidaria</taxon>
        <taxon>Anthozoa</taxon>
        <taxon>Hexacorallia</taxon>
        <taxon>Scleractinia</taxon>
        <taxon>Caryophylliina</taxon>
        <taxon>Caryophylliidae</taxon>
        <taxon>Desmophyllum</taxon>
    </lineage>
</organism>